<name>A0A1X7MQF6_9HYPH</name>
<gene>
    <name evidence="2" type="ORF">SAMN02982922_0080</name>
</gene>
<dbReference type="EMBL" id="FXBL01000002">
    <property type="protein sequence ID" value="SMH26203.1"/>
    <property type="molecule type" value="Genomic_DNA"/>
</dbReference>
<evidence type="ECO:0000259" key="1">
    <source>
        <dbReference type="PROSITE" id="PS50846"/>
    </source>
</evidence>
<dbReference type="PROSITE" id="PS50846">
    <property type="entry name" value="HMA_2"/>
    <property type="match status" value="1"/>
</dbReference>
<keyword evidence="3" id="KW-1185">Reference proteome</keyword>
<dbReference type="InterPro" id="IPR006121">
    <property type="entry name" value="HMA_dom"/>
</dbReference>
<feature type="domain" description="HMA" evidence="1">
    <location>
        <begin position="1"/>
        <end position="63"/>
    </location>
</feature>
<dbReference type="Proteomes" id="UP000193083">
    <property type="component" value="Unassembled WGS sequence"/>
</dbReference>
<sequence length="67" mass="6616">MLTLNVPDMTCGHCVGVVTKAVKSVDADAAVSTDLSAQTVTVESAAAPAALQAALEKAGYPATVGAR</sequence>
<evidence type="ECO:0000313" key="2">
    <source>
        <dbReference type="EMBL" id="SMH26203.1"/>
    </source>
</evidence>
<proteinExistence type="predicted"/>
<dbReference type="InterPro" id="IPR036163">
    <property type="entry name" value="HMA_dom_sf"/>
</dbReference>
<dbReference type="SUPFAM" id="SSF55008">
    <property type="entry name" value="HMA, heavy metal-associated domain"/>
    <property type="match status" value="1"/>
</dbReference>
<reference evidence="2 3" key="1">
    <citation type="submission" date="2017-04" db="EMBL/GenBank/DDBJ databases">
        <authorList>
            <person name="Afonso C.L."/>
            <person name="Miller P.J."/>
            <person name="Scott M.A."/>
            <person name="Spackman E."/>
            <person name="Goraichik I."/>
            <person name="Dimitrov K.M."/>
            <person name="Suarez D.L."/>
            <person name="Swayne D.E."/>
        </authorList>
    </citation>
    <scope>NUCLEOTIDE SEQUENCE [LARGE SCALE GENOMIC DNA]</scope>
    <source>
        <strain evidence="2 3">B5P</strain>
    </source>
</reference>
<evidence type="ECO:0000313" key="3">
    <source>
        <dbReference type="Proteomes" id="UP000193083"/>
    </source>
</evidence>
<organism evidence="2 3">
    <name type="scientific">Mesorhizobium australicum</name>
    <dbReference type="NCBI Taxonomy" id="536018"/>
    <lineage>
        <taxon>Bacteria</taxon>
        <taxon>Pseudomonadati</taxon>
        <taxon>Pseudomonadota</taxon>
        <taxon>Alphaproteobacteria</taxon>
        <taxon>Hyphomicrobiales</taxon>
        <taxon>Phyllobacteriaceae</taxon>
        <taxon>Mesorhizobium</taxon>
    </lineage>
</organism>
<dbReference type="GO" id="GO:0046872">
    <property type="term" value="F:metal ion binding"/>
    <property type="evidence" value="ECO:0007669"/>
    <property type="project" value="InterPro"/>
</dbReference>
<dbReference type="RefSeq" id="WP_085462515.1">
    <property type="nucleotide sequence ID" value="NZ_FXBL01000002.1"/>
</dbReference>
<protein>
    <submittedName>
        <fullName evidence="2">Copper chaperone</fullName>
    </submittedName>
</protein>
<accession>A0A1X7MQF6</accession>
<dbReference type="AlphaFoldDB" id="A0A1X7MQF6"/>
<dbReference type="CDD" id="cd00371">
    <property type="entry name" value="HMA"/>
    <property type="match status" value="1"/>
</dbReference>
<dbReference type="Gene3D" id="3.30.70.100">
    <property type="match status" value="1"/>
</dbReference>
<dbReference type="Pfam" id="PF00403">
    <property type="entry name" value="HMA"/>
    <property type="match status" value="1"/>
</dbReference>